<organism evidence="1 2">
    <name type="scientific">Plasmodium vivax</name>
    <name type="common">malaria parasite P. vivax</name>
    <dbReference type="NCBI Taxonomy" id="5855"/>
    <lineage>
        <taxon>Eukaryota</taxon>
        <taxon>Sar</taxon>
        <taxon>Alveolata</taxon>
        <taxon>Apicomplexa</taxon>
        <taxon>Aconoidasida</taxon>
        <taxon>Haemosporida</taxon>
        <taxon>Plasmodiidae</taxon>
        <taxon>Plasmodium</taxon>
        <taxon>Plasmodium (Plasmodium)</taxon>
    </lineage>
</organism>
<accession>A0A1G4E2N6</accession>
<dbReference type="Pfam" id="PF05795">
    <property type="entry name" value="Plasmodium_Vir"/>
    <property type="match status" value="1"/>
</dbReference>
<gene>
    <name evidence="1" type="ORF">PVT01_000100600</name>
</gene>
<name>A0A1G4E2N6_PLAVI</name>
<evidence type="ECO:0000313" key="2">
    <source>
        <dbReference type="Proteomes" id="UP000196402"/>
    </source>
</evidence>
<dbReference type="VEuPathDB" id="PlasmoDB:PVP01_0001210"/>
<dbReference type="VEuPathDB" id="PlasmoDB:PVW1_100018000"/>
<dbReference type="VEuPathDB" id="PlasmoDB:PVPAM_100006900"/>
<evidence type="ECO:0000313" key="1">
    <source>
        <dbReference type="EMBL" id="SCA60375.1"/>
    </source>
</evidence>
<reference evidence="1 2" key="1">
    <citation type="submission" date="2016-07" db="EMBL/GenBank/DDBJ databases">
        <authorList>
            <consortium name="Pathogen Informatics"/>
        </authorList>
    </citation>
    <scope>NUCLEOTIDE SEQUENCE [LARGE SCALE GENOMIC DNA]</scope>
</reference>
<dbReference type="EMBL" id="FLYH01000333">
    <property type="protein sequence ID" value="SCA60375.1"/>
    <property type="molecule type" value="Genomic_DNA"/>
</dbReference>
<dbReference type="InterPro" id="IPR008780">
    <property type="entry name" value="Plasmodium_Vir"/>
</dbReference>
<dbReference type="Proteomes" id="UP000196402">
    <property type="component" value="Unassembled WGS sequence"/>
</dbReference>
<sequence length="338" mass="39184">MTGDTYDIVKWKTEYPFLNEIWKFYDNLDETLSETDNGAYSRACENVSIYGEDRLNEQKNTCKRLFRNTFLLSDGGYSTEDFNKYCDILYIWLYFEIEKNNLNAQIINQIFQGSINAAQQKSRNQISCPYVSYHEILHEPEKLMKLSTFNKNAEKFQSVLMNKNDSSDCSCQKYVFDCVNIYNDMYGKYCSDEHSKYNTQLCEIAKQFGTLYTGYLFNKRNDISYELKPLSSTTTNHVVNCQTNIASVISTSTGERSSSVTSKTLNTALGTMAGIPPFLALIYKFTPVGTWFRSQNRKNISVFKNLDEDIEKELYYPRPENENINSSHARYNVAYEPV</sequence>
<proteinExistence type="predicted"/>
<protein>
    <submittedName>
        <fullName evidence="1">VIR protein</fullName>
    </submittedName>
</protein>
<dbReference type="AlphaFoldDB" id="A0A1G4E2N6"/>